<dbReference type="AlphaFoldDB" id="A0A0U4W0K6"/>
<dbReference type="OrthoDB" id="9810452at2"/>
<reference evidence="1 2" key="1">
    <citation type="journal article" date="2016" name="Int. J. Syst. Evol. Microbiol.">
        <title>Caldimicrobium thiodismutans sp. nov., a sulfur-disproportionating bacterium isolated from a hot spring, and emended description of the genus Caldimicrobium.</title>
        <authorList>
            <person name="Kojima H."/>
            <person name="Umezawa K."/>
            <person name="Fukui M."/>
        </authorList>
    </citation>
    <scope>NUCLEOTIDE SEQUENCE [LARGE SCALE GENOMIC DNA]</scope>
    <source>
        <strain evidence="1 2">TF1</strain>
    </source>
</reference>
<dbReference type="Gene3D" id="1.20.120.330">
    <property type="entry name" value="Nucleotidyltransferases domain 2"/>
    <property type="match status" value="1"/>
</dbReference>
<evidence type="ECO:0008006" key="3">
    <source>
        <dbReference type="Google" id="ProtNLM"/>
    </source>
</evidence>
<dbReference type="EMBL" id="AP014945">
    <property type="protein sequence ID" value="BAU22685.1"/>
    <property type="molecule type" value="Genomic_DNA"/>
</dbReference>
<name>A0A0U4W0K6_9BACT</name>
<dbReference type="RefSeq" id="WP_068512272.1">
    <property type="nucleotide sequence ID" value="NZ_AP014945.1"/>
</dbReference>
<dbReference type="SUPFAM" id="SSF81593">
    <property type="entry name" value="Nucleotidyltransferase substrate binding subunit/domain"/>
    <property type="match status" value="1"/>
</dbReference>
<dbReference type="STRING" id="1653476.THC_0287"/>
<protein>
    <recommendedName>
        <fullName evidence="3">Nucleotidyltransferase</fullName>
    </recommendedName>
</protein>
<dbReference type="NCBIfam" id="TIGR01987">
    <property type="entry name" value="HI0074"/>
    <property type="match status" value="1"/>
</dbReference>
<dbReference type="Pfam" id="PF08780">
    <property type="entry name" value="NTase_sub_bind"/>
    <property type="match status" value="1"/>
</dbReference>
<accession>A0A0U4W0K6</accession>
<evidence type="ECO:0000313" key="1">
    <source>
        <dbReference type="EMBL" id="BAU22685.1"/>
    </source>
</evidence>
<evidence type="ECO:0000313" key="2">
    <source>
        <dbReference type="Proteomes" id="UP000068196"/>
    </source>
</evidence>
<organism evidence="1 2">
    <name type="scientific">Caldimicrobium thiodismutans</name>
    <dbReference type="NCBI Taxonomy" id="1653476"/>
    <lineage>
        <taxon>Bacteria</taxon>
        <taxon>Pseudomonadati</taxon>
        <taxon>Thermodesulfobacteriota</taxon>
        <taxon>Thermodesulfobacteria</taxon>
        <taxon>Thermodesulfobacteriales</taxon>
        <taxon>Thermodesulfobacteriaceae</taxon>
        <taxon>Caldimicrobium</taxon>
    </lineage>
</organism>
<keyword evidence="2" id="KW-1185">Reference proteome</keyword>
<sequence length="142" mass="17135">MAYRERLRKKFEDFERTLEKFSQLSKLNLEEEILFEVSAKRFEYTFEVLWKLIKLILEAKGKPCATPLDCFKNYYLSGKITEKEYHELAKFTRIRNEIAHIYDFSTAREIYLYAVRELLPLLQKIKDPLKRKIEELTSEEAL</sequence>
<gene>
    <name evidence="1" type="ORF">THC_0287</name>
</gene>
<dbReference type="KEGG" id="cthi:THC_0287"/>
<dbReference type="InterPro" id="IPR010235">
    <property type="entry name" value="HepT"/>
</dbReference>
<proteinExistence type="predicted"/>
<reference evidence="2" key="2">
    <citation type="journal article" date="2016" name="Int. J. Syst. Evol. Microbiol.">
        <title>Caldimicrobium thiodismutans sp. nov., a sulfur-disproportionating bacterium isolated from a hot spring.</title>
        <authorList>
            <person name="Kojima H."/>
            <person name="Umezawa K."/>
            <person name="Fukui M."/>
        </authorList>
    </citation>
    <scope>NUCLEOTIDE SEQUENCE [LARGE SCALE GENOMIC DNA]</scope>
    <source>
        <strain evidence="2">TF1</strain>
    </source>
</reference>
<dbReference type="Proteomes" id="UP000068196">
    <property type="component" value="Chromosome"/>
</dbReference>